<organism evidence="4 5">
    <name type="scientific">Colletotrichum siamense</name>
    <name type="common">Anthracnose fungus</name>
    <dbReference type="NCBI Taxonomy" id="690259"/>
    <lineage>
        <taxon>Eukaryota</taxon>
        <taxon>Fungi</taxon>
        <taxon>Dikarya</taxon>
        <taxon>Ascomycota</taxon>
        <taxon>Pezizomycotina</taxon>
        <taxon>Sordariomycetes</taxon>
        <taxon>Hypocreomycetidae</taxon>
        <taxon>Glomerellales</taxon>
        <taxon>Glomerellaceae</taxon>
        <taxon>Colletotrichum</taxon>
        <taxon>Colletotrichum gloeosporioides species complex</taxon>
    </lineage>
</organism>
<keyword evidence="5" id="KW-1185">Reference proteome</keyword>
<dbReference type="PRINTS" id="PR00143">
    <property type="entry name" value="CITRTSNTHASE"/>
</dbReference>
<sequence length="547" mass="60896">MASRAPTICLLSYLLQILGIAFRMGKFISRYLDFARYVGKVITTMVFLCARQVAMQSLSVVTAGLHILSRLRNNTWTLLQLPGRFLQLITDISSGTLTVRDNRTDLQYLIPITQNAIDAVDIGRIVDPSHQSQSGLRVFDPGYLNTACIKSNITFIDGQRGYIQYRQFSIEYLFENHDYEEVIYLLIWGKLPDKSDKEHFQRKLAASCVPPEHVVRTIASFSRDSSTSTMMIAGIAAYASHDEGAISIMGSARPAYLGRAGQVDAAIIRCMSALATVVALVYCHKRGKDLTPAHPSDSFVANVVRMMGFRDKRSSALPDVGIQRCLEKLWILYADHEMTNSTAAFLHAASTLTDPLSCCISAIVSGYGPLHGGAIDLAYKTFEKIKTPNEVCSLITAVKTNKQRLYGYGHRIYKTVDPRVKLIHRMIDQHRDKVESNPMLAVALEIDRVANDDEYFTSRNLKANADLYGCFLYTAMGFETDIIVAMASLSRAAGVLAHWREAMLERGPALWRPKQIFTGKVLSPTVKTYKDSRAGDKPNVSLSQVPQ</sequence>
<dbReference type="GO" id="GO:0005759">
    <property type="term" value="C:mitochondrial matrix"/>
    <property type="evidence" value="ECO:0007669"/>
    <property type="project" value="TreeGrafter"/>
</dbReference>
<name>A0A9P5K5X6_COLSI</name>
<dbReference type="OrthoDB" id="435022at2759"/>
<accession>A0A9P5K5X6</accession>
<protein>
    <recommendedName>
        <fullName evidence="3">Citrate synthase</fullName>
    </recommendedName>
</protein>
<evidence type="ECO:0000313" key="5">
    <source>
        <dbReference type="Proteomes" id="UP000711996"/>
    </source>
</evidence>
<dbReference type="InterPro" id="IPR016142">
    <property type="entry name" value="Citrate_synth-like_lrg_a-sub"/>
</dbReference>
<dbReference type="Gene3D" id="1.10.580.10">
    <property type="entry name" value="Citrate Synthase, domain 1"/>
    <property type="match status" value="1"/>
</dbReference>
<dbReference type="EMBL" id="QPMT01000014">
    <property type="protein sequence ID" value="KAF4860161.1"/>
    <property type="molecule type" value="Genomic_DNA"/>
</dbReference>
<evidence type="ECO:0000313" key="4">
    <source>
        <dbReference type="EMBL" id="KAF4860161.1"/>
    </source>
</evidence>
<dbReference type="PROSITE" id="PS00480">
    <property type="entry name" value="CITRATE_SYNTHASE"/>
    <property type="match status" value="1"/>
</dbReference>
<dbReference type="Gene3D" id="1.10.230.10">
    <property type="entry name" value="Cytochrome P450-Terp, domain 2"/>
    <property type="match status" value="1"/>
</dbReference>
<dbReference type="PANTHER" id="PTHR11739:SF4">
    <property type="entry name" value="CITRATE SYNTHASE, PEROXISOMAL"/>
    <property type="match status" value="1"/>
</dbReference>
<gene>
    <name evidence="4" type="primary">gltA-0</name>
    <name evidence="4" type="ORF">CGCSCA2_v005454</name>
</gene>
<dbReference type="AlphaFoldDB" id="A0A9P5K5X6"/>
<dbReference type="InterPro" id="IPR016143">
    <property type="entry name" value="Citrate_synth-like_sm_a-sub"/>
</dbReference>
<evidence type="ECO:0000256" key="3">
    <source>
        <dbReference type="RuleBase" id="RU000441"/>
    </source>
</evidence>
<reference evidence="4" key="1">
    <citation type="submission" date="2019-06" db="EMBL/GenBank/DDBJ databases">
        <authorList>
            <person name="Gan P."/>
            <person name="Shirasu K."/>
        </authorList>
    </citation>
    <scope>NUCLEOTIDE SEQUENCE [LARGE SCALE GENOMIC DNA]</scope>
    <source>
        <strain evidence="4">CAD2</strain>
    </source>
</reference>
<dbReference type="GO" id="GO:0046912">
    <property type="term" value="F:acyltransferase activity, acyl groups converted into alkyl on transfer"/>
    <property type="evidence" value="ECO:0007669"/>
    <property type="project" value="InterPro"/>
</dbReference>
<dbReference type="PANTHER" id="PTHR11739">
    <property type="entry name" value="CITRATE SYNTHASE"/>
    <property type="match status" value="1"/>
</dbReference>
<dbReference type="Pfam" id="PF00285">
    <property type="entry name" value="Citrate_synt"/>
    <property type="match status" value="1"/>
</dbReference>
<dbReference type="InterPro" id="IPR019810">
    <property type="entry name" value="Citrate_synthase_AS"/>
</dbReference>
<dbReference type="InterPro" id="IPR002020">
    <property type="entry name" value="Citrate_synthase"/>
</dbReference>
<dbReference type="Proteomes" id="UP000711996">
    <property type="component" value="Unassembled WGS sequence"/>
</dbReference>
<keyword evidence="2 3" id="KW-0808">Transferase</keyword>
<dbReference type="SUPFAM" id="SSF48256">
    <property type="entry name" value="Citrate synthase"/>
    <property type="match status" value="1"/>
</dbReference>
<evidence type="ECO:0000256" key="1">
    <source>
        <dbReference type="ARBA" id="ARBA00010566"/>
    </source>
</evidence>
<comment type="caution">
    <text evidence="4">The sequence shown here is derived from an EMBL/GenBank/DDBJ whole genome shotgun (WGS) entry which is preliminary data.</text>
</comment>
<dbReference type="InterPro" id="IPR036969">
    <property type="entry name" value="Citrate_synthase_sf"/>
</dbReference>
<comment type="similarity">
    <text evidence="1 3">Belongs to the citrate synthase family.</text>
</comment>
<proteinExistence type="inferred from homology"/>
<dbReference type="GO" id="GO:0005975">
    <property type="term" value="P:carbohydrate metabolic process"/>
    <property type="evidence" value="ECO:0007669"/>
    <property type="project" value="TreeGrafter"/>
</dbReference>
<evidence type="ECO:0000256" key="2">
    <source>
        <dbReference type="ARBA" id="ARBA00022679"/>
    </source>
</evidence>
<dbReference type="GO" id="GO:0006099">
    <property type="term" value="P:tricarboxylic acid cycle"/>
    <property type="evidence" value="ECO:0007669"/>
    <property type="project" value="TreeGrafter"/>
</dbReference>